<dbReference type="AlphaFoldDB" id="A0A5C3NLH9"/>
<keyword evidence="3" id="KW-1185">Reference proteome</keyword>
<gene>
    <name evidence="2" type="ORF">OE88DRAFT_1730435</name>
</gene>
<reference evidence="2 3" key="1">
    <citation type="journal article" date="2019" name="Nat. Ecol. Evol.">
        <title>Megaphylogeny resolves global patterns of mushroom evolution.</title>
        <authorList>
            <person name="Varga T."/>
            <person name="Krizsan K."/>
            <person name="Foldi C."/>
            <person name="Dima B."/>
            <person name="Sanchez-Garcia M."/>
            <person name="Sanchez-Ramirez S."/>
            <person name="Szollosi G.J."/>
            <person name="Szarkandi J.G."/>
            <person name="Papp V."/>
            <person name="Albert L."/>
            <person name="Andreopoulos W."/>
            <person name="Angelini C."/>
            <person name="Antonin V."/>
            <person name="Barry K.W."/>
            <person name="Bougher N.L."/>
            <person name="Buchanan P."/>
            <person name="Buyck B."/>
            <person name="Bense V."/>
            <person name="Catcheside P."/>
            <person name="Chovatia M."/>
            <person name="Cooper J."/>
            <person name="Damon W."/>
            <person name="Desjardin D."/>
            <person name="Finy P."/>
            <person name="Geml J."/>
            <person name="Haridas S."/>
            <person name="Hughes K."/>
            <person name="Justo A."/>
            <person name="Karasinski D."/>
            <person name="Kautmanova I."/>
            <person name="Kiss B."/>
            <person name="Kocsube S."/>
            <person name="Kotiranta H."/>
            <person name="LaButti K.M."/>
            <person name="Lechner B.E."/>
            <person name="Liimatainen K."/>
            <person name="Lipzen A."/>
            <person name="Lukacs Z."/>
            <person name="Mihaltcheva S."/>
            <person name="Morgado L.N."/>
            <person name="Niskanen T."/>
            <person name="Noordeloos M.E."/>
            <person name="Ohm R.A."/>
            <person name="Ortiz-Santana B."/>
            <person name="Ovrebo C."/>
            <person name="Racz N."/>
            <person name="Riley R."/>
            <person name="Savchenko A."/>
            <person name="Shiryaev A."/>
            <person name="Soop K."/>
            <person name="Spirin V."/>
            <person name="Szebenyi C."/>
            <person name="Tomsovsky M."/>
            <person name="Tulloss R.E."/>
            <person name="Uehling J."/>
            <person name="Grigoriev I.V."/>
            <person name="Vagvolgyi C."/>
            <person name="Papp T."/>
            <person name="Martin F.M."/>
            <person name="Miettinen O."/>
            <person name="Hibbett D.S."/>
            <person name="Nagy L.G."/>
        </authorList>
    </citation>
    <scope>NUCLEOTIDE SEQUENCE [LARGE SCALE GENOMIC DNA]</scope>
    <source>
        <strain evidence="2 3">OMC1185</strain>
    </source>
</reference>
<feature type="compositionally biased region" description="Acidic residues" evidence="1">
    <location>
        <begin position="268"/>
        <end position="289"/>
    </location>
</feature>
<organism evidence="2 3">
    <name type="scientific">Heliocybe sulcata</name>
    <dbReference type="NCBI Taxonomy" id="5364"/>
    <lineage>
        <taxon>Eukaryota</taxon>
        <taxon>Fungi</taxon>
        <taxon>Dikarya</taxon>
        <taxon>Basidiomycota</taxon>
        <taxon>Agaricomycotina</taxon>
        <taxon>Agaricomycetes</taxon>
        <taxon>Gloeophyllales</taxon>
        <taxon>Gloeophyllaceae</taxon>
        <taxon>Heliocybe</taxon>
    </lineage>
</organism>
<protein>
    <submittedName>
        <fullName evidence="2">Uncharacterized protein</fullName>
    </submittedName>
</protein>
<evidence type="ECO:0000256" key="1">
    <source>
        <dbReference type="SAM" id="MobiDB-lite"/>
    </source>
</evidence>
<dbReference type="Proteomes" id="UP000305948">
    <property type="component" value="Unassembled WGS sequence"/>
</dbReference>
<feature type="region of interest" description="Disordered" evidence="1">
    <location>
        <begin position="258"/>
        <end position="299"/>
    </location>
</feature>
<name>A0A5C3NLH9_9AGAM</name>
<sequence>MERVVGSTFDWIPISGAQEAIFIPLWKNHYYLDATQISLLASSRWRYPDLPHFDMHTTRIYHSLVPEDVPLLPIRDPSHLELTDRNTVFLAMADPANYVIHQHYDRPQPPIPRRKWVSITGIGHCCWLDRIVGIDPRKQGHIIMQGWQYEHYEFCPARIKPFHILISINCLTLPCPWSCITSLSTITFIRLAVIFDDNLYGMYKELQKYARWVNDGNFMDVDDEAESASQLECKDNWLGLFDEIIIYDPSLYDDGSCTEREHDKDGYEDIWELSDEDEEEDEDEDDGEEGPLGWYLGLF</sequence>
<evidence type="ECO:0000313" key="3">
    <source>
        <dbReference type="Proteomes" id="UP000305948"/>
    </source>
</evidence>
<dbReference type="EMBL" id="ML213503">
    <property type="protein sequence ID" value="TFK57008.1"/>
    <property type="molecule type" value="Genomic_DNA"/>
</dbReference>
<proteinExistence type="predicted"/>
<feature type="compositionally biased region" description="Basic and acidic residues" evidence="1">
    <location>
        <begin position="258"/>
        <end position="267"/>
    </location>
</feature>
<accession>A0A5C3NLH9</accession>
<evidence type="ECO:0000313" key="2">
    <source>
        <dbReference type="EMBL" id="TFK57008.1"/>
    </source>
</evidence>